<keyword evidence="2" id="KW-1185">Reference proteome</keyword>
<proteinExistence type="predicted"/>
<reference evidence="2" key="1">
    <citation type="journal article" date="2016" name="Proc. Natl. Acad. Sci. U.S.A.">
        <title>Comparative genomics of biotechnologically important yeasts.</title>
        <authorList>
            <person name="Riley R."/>
            <person name="Haridas S."/>
            <person name="Wolfe K.H."/>
            <person name="Lopes M.R."/>
            <person name="Hittinger C.T."/>
            <person name="Goeker M."/>
            <person name="Salamov A.A."/>
            <person name="Wisecaver J.H."/>
            <person name="Long T.M."/>
            <person name="Calvey C.H."/>
            <person name="Aerts A.L."/>
            <person name="Barry K.W."/>
            <person name="Choi C."/>
            <person name="Clum A."/>
            <person name="Coughlan A.Y."/>
            <person name="Deshpande S."/>
            <person name="Douglass A.P."/>
            <person name="Hanson S.J."/>
            <person name="Klenk H.-P."/>
            <person name="LaButti K.M."/>
            <person name="Lapidus A."/>
            <person name="Lindquist E.A."/>
            <person name="Lipzen A.M."/>
            <person name="Meier-Kolthoff J.P."/>
            <person name="Ohm R.A."/>
            <person name="Otillar R.P."/>
            <person name="Pangilinan J.L."/>
            <person name="Peng Y."/>
            <person name="Rokas A."/>
            <person name="Rosa C.A."/>
            <person name="Scheuner C."/>
            <person name="Sibirny A.A."/>
            <person name="Slot J.C."/>
            <person name="Stielow J.B."/>
            <person name="Sun H."/>
            <person name="Kurtzman C.P."/>
            <person name="Blackwell M."/>
            <person name="Grigoriev I.V."/>
            <person name="Jeffries T.W."/>
        </authorList>
    </citation>
    <scope>NUCLEOTIDE SEQUENCE [LARGE SCALE GENOMIC DNA]</scope>
    <source>
        <strain evidence="2">NRRL Y-1626</strain>
    </source>
</reference>
<organism evidence="1 2">
    <name type="scientific">Hanseniaspora valbyensis NRRL Y-1626</name>
    <dbReference type="NCBI Taxonomy" id="766949"/>
    <lineage>
        <taxon>Eukaryota</taxon>
        <taxon>Fungi</taxon>
        <taxon>Dikarya</taxon>
        <taxon>Ascomycota</taxon>
        <taxon>Saccharomycotina</taxon>
        <taxon>Saccharomycetes</taxon>
        <taxon>Saccharomycodales</taxon>
        <taxon>Saccharomycodaceae</taxon>
        <taxon>Hanseniaspora</taxon>
    </lineage>
</organism>
<accession>A0A1B7TIQ9</accession>
<comment type="caution">
    <text evidence="1">The sequence shown here is derived from an EMBL/GenBank/DDBJ whole genome shotgun (WGS) entry which is preliminary data.</text>
</comment>
<dbReference type="EMBL" id="LXPE01000003">
    <property type="protein sequence ID" value="OBA28631.1"/>
    <property type="molecule type" value="Genomic_DNA"/>
</dbReference>
<protein>
    <submittedName>
        <fullName evidence="1">Uncharacterized protein</fullName>
    </submittedName>
</protein>
<gene>
    <name evidence="1" type="ORF">HANVADRAFT_777</name>
</gene>
<dbReference type="InterPro" id="IPR014841">
    <property type="entry name" value="Rad33"/>
</dbReference>
<dbReference type="Proteomes" id="UP000092321">
    <property type="component" value="Unassembled WGS sequence"/>
</dbReference>
<sequence length="230" mass="26725">MDSSSKSDLSIKEKNVVFFSDDIFKINNETSIKKQLDSDIEREIAQSFFNILQEHSTADFLTIHIPFLFASLGISEDFIKLTLLKHYKNLTIDNTTNGKIIDFDKILHYIHKLLIFMENHATILEYWKLVLFNVPLKRESIEKFDNLEEINWFMQILNVKDLKSIEEMDKISANLIKNNKKEYKSKVPSTASQTFLVALKMINVASSTDSLYITYLDFAHLLGKLGLLEY</sequence>
<dbReference type="OrthoDB" id="4085867at2759"/>
<dbReference type="AlphaFoldDB" id="A0A1B7TIQ9"/>
<evidence type="ECO:0000313" key="1">
    <source>
        <dbReference type="EMBL" id="OBA28631.1"/>
    </source>
</evidence>
<name>A0A1B7TIQ9_9ASCO</name>
<dbReference type="Pfam" id="PF08730">
    <property type="entry name" value="Rad33"/>
    <property type="match status" value="1"/>
</dbReference>
<evidence type="ECO:0000313" key="2">
    <source>
        <dbReference type="Proteomes" id="UP000092321"/>
    </source>
</evidence>